<accession>A0A6S6T7Q9</accession>
<name>A0A6S6T7Q9_9BACT</name>
<dbReference type="AlphaFoldDB" id="A0A6S6T7Q9"/>
<proteinExistence type="predicted"/>
<sequence>MGKDRKKLTLAAVTAVTQKAPLQEKKEDDLNIENIEEVPKKVKLKDLEKFSKSVRFPLVWKEEIESNIDYPTDLSSFIVEAIKEKMEREEMKIFIG</sequence>
<gene>
    <name evidence="1" type="ORF">HELGO_WM21786</name>
</gene>
<reference evidence="1" key="1">
    <citation type="submission" date="2020-01" db="EMBL/GenBank/DDBJ databases">
        <authorList>
            <person name="Meier V. D."/>
            <person name="Meier V D."/>
        </authorList>
    </citation>
    <scope>NUCLEOTIDE SEQUENCE</scope>
    <source>
        <strain evidence="1">HLG_WM_MAG_06</strain>
    </source>
</reference>
<evidence type="ECO:0000313" key="1">
    <source>
        <dbReference type="EMBL" id="CAA6814994.1"/>
    </source>
</evidence>
<dbReference type="EMBL" id="CACVAP010000080">
    <property type="protein sequence ID" value="CAA6814994.1"/>
    <property type="molecule type" value="Genomic_DNA"/>
</dbReference>
<protein>
    <submittedName>
        <fullName evidence="1">Uncharacterized protein</fullName>
    </submittedName>
</protein>
<organism evidence="1">
    <name type="scientific">uncultured Sulfurovum sp</name>
    <dbReference type="NCBI Taxonomy" id="269237"/>
    <lineage>
        <taxon>Bacteria</taxon>
        <taxon>Pseudomonadati</taxon>
        <taxon>Campylobacterota</taxon>
        <taxon>Epsilonproteobacteria</taxon>
        <taxon>Campylobacterales</taxon>
        <taxon>Sulfurovaceae</taxon>
        <taxon>Sulfurovum</taxon>
        <taxon>environmental samples</taxon>
    </lineage>
</organism>